<dbReference type="PANTHER" id="PTHR42756:SF1">
    <property type="entry name" value="TRANSCRIPTIONAL REPRESSOR OF EMRAB OPERON"/>
    <property type="match status" value="1"/>
</dbReference>
<dbReference type="Pfam" id="PF01047">
    <property type="entry name" value="MarR"/>
    <property type="match status" value="1"/>
</dbReference>
<dbReference type="PANTHER" id="PTHR42756">
    <property type="entry name" value="TRANSCRIPTIONAL REGULATOR, MARR"/>
    <property type="match status" value="1"/>
</dbReference>
<sequence>MSFTKMHSAGYLANHFARLMAVGLQRRLKPLGLAPAQFMVLLELWDRDGQTQAELVVGLDVEQATMANTLSRMERDELVTRNPSDEDKRVKIIRLTERAKKLRVPAQKAAYDQNMHALSDLDENEQFQLVQLMQRAVSTLKRR</sequence>
<dbReference type="SUPFAM" id="SSF46785">
    <property type="entry name" value="Winged helix' DNA-binding domain"/>
    <property type="match status" value="1"/>
</dbReference>
<dbReference type="InterPro" id="IPR000835">
    <property type="entry name" value="HTH_MarR-typ"/>
</dbReference>
<evidence type="ECO:0000256" key="3">
    <source>
        <dbReference type="ARBA" id="ARBA00023163"/>
    </source>
</evidence>
<keyword evidence="2" id="KW-0238">DNA-binding</keyword>
<organism evidence="5 6">
    <name type="scientific">Shimia litoralis</name>
    <dbReference type="NCBI Taxonomy" id="420403"/>
    <lineage>
        <taxon>Bacteria</taxon>
        <taxon>Pseudomonadati</taxon>
        <taxon>Pseudomonadota</taxon>
        <taxon>Alphaproteobacteria</taxon>
        <taxon>Rhodobacterales</taxon>
        <taxon>Roseobacteraceae</taxon>
    </lineage>
</organism>
<dbReference type="Gene3D" id="1.10.10.10">
    <property type="entry name" value="Winged helix-like DNA-binding domain superfamily/Winged helix DNA-binding domain"/>
    <property type="match status" value="1"/>
</dbReference>
<dbReference type="PROSITE" id="PS50995">
    <property type="entry name" value="HTH_MARR_2"/>
    <property type="match status" value="1"/>
</dbReference>
<dbReference type="InterPro" id="IPR023187">
    <property type="entry name" value="Tscrpt_reg_MarR-type_CS"/>
</dbReference>
<feature type="domain" description="HTH marR-type" evidence="4">
    <location>
        <begin position="1"/>
        <end position="138"/>
    </location>
</feature>
<proteinExistence type="predicted"/>
<accession>A0A4U7N6V6</accession>
<comment type="caution">
    <text evidence="5">The sequence shown here is derived from an EMBL/GenBank/DDBJ whole genome shotgun (WGS) entry which is preliminary data.</text>
</comment>
<dbReference type="PROSITE" id="PS01117">
    <property type="entry name" value="HTH_MARR_1"/>
    <property type="match status" value="1"/>
</dbReference>
<dbReference type="InterPro" id="IPR036390">
    <property type="entry name" value="WH_DNA-bd_sf"/>
</dbReference>
<protein>
    <submittedName>
        <fullName evidence="5">MarR family transcriptional regulator</fullName>
    </submittedName>
</protein>
<dbReference type="GO" id="GO:0003677">
    <property type="term" value="F:DNA binding"/>
    <property type="evidence" value="ECO:0007669"/>
    <property type="project" value="UniProtKB-KW"/>
</dbReference>
<evidence type="ECO:0000313" key="6">
    <source>
        <dbReference type="Proteomes" id="UP000306575"/>
    </source>
</evidence>
<dbReference type="RefSeq" id="WP_138015450.1">
    <property type="nucleotide sequence ID" value="NZ_SULI01000004.1"/>
</dbReference>
<keyword evidence="6" id="KW-1185">Reference proteome</keyword>
<gene>
    <name evidence="5" type="ORF">FAP39_05840</name>
</gene>
<dbReference type="InterPro" id="IPR036388">
    <property type="entry name" value="WH-like_DNA-bd_sf"/>
</dbReference>
<dbReference type="SMART" id="SM00347">
    <property type="entry name" value="HTH_MARR"/>
    <property type="match status" value="1"/>
</dbReference>
<keyword evidence="1" id="KW-0805">Transcription regulation</keyword>
<dbReference type="PRINTS" id="PR00598">
    <property type="entry name" value="HTHMARR"/>
</dbReference>
<reference evidence="5 6" key="1">
    <citation type="submission" date="2019-04" db="EMBL/GenBank/DDBJ databases">
        <title>Genome sequence of Pelagicola litoralis CL-ES2.</title>
        <authorList>
            <person name="Cao J."/>
        </authorList>
    </citation>
    <scope>NUCLEOTIDE SEQUENCE [LARGE SCALE GENOMIC DNA]</scope>
    <source>
        <strain evidence="5 6">CL-ES2</strain>
    </source>
</reference>
<evidence type="ECO:0000256" key="1">
    <source>
        <dbReference type="ARBA" id="ARBA00023015"/>
    </source>
</evidence>
<name>A0A4U7N6V6_9RHOB</name>
<dbReference type="AlphaFoldDB" id="A0A4U7N6V6"/>
<dbReference type="EMBL" id="SULI01000004">
    <property type="protein sequence ID" value="TKZ21622.1"/>
    <property type="molecule type" value="Genomic_DNA"/>
</dbReference>
<evidence type="ECO:0000313" key="5">
    <source>
        <dbReference type="EMBL" id="TKZ21622.1"/>
    </source>
</evidence>
<evidence type="ECO:0000256" key="2">
    <source>
        <dbReference type="ARBA" id="ARBA00023125"/>
    </source>
</evidence>
<evidence type="ECO:0000259" key="4">
    <source>
        <dbReference type="PROSITE" id="PS50995"/>
    </source>
</evidence>
<keyword evidence="3" id="KW-0804">Transcription</keyword>
<dbReference type="Proteomes" id="UP000306575">
    <property type="component" value="Unassembled WGS sequence"/>
</dbReference>
<dbReference type="OrthoDB" id="7063965at2"/>
<dbReference type="GO" id="GO:0003700">
    <property type="term" value="F:DNA-binding transcription factor activity"/>
    <property type="evidence" value="ECO:0007669"/>
    <property type="project" value="InterPro"/>
</dbReference>